<feature type="region of interest" description="Disordered" evidence="1">
    <location>
        <begin position="77"/>
        <end position="105"/>
    </location>
</feature>
<evidence type="ECO:0000259" key="2">
    <source>
        <dbReference type="Pfam" id="PF12231"/>
    </source>
</evidence>
<feature type="region of interest" description="Disordered" evidence="1">
    <location>
        <begin position="1083"/>
        <end position="1122"/>
    </location>
</feature>
<proteinExistence type="predicted"/>
<comment type="caution">
    <text evidence="3">The sequence shown here is derived from an EMBL/GenBank/DDBJ whole genome shotgun (WGS) entry which is preliminary data.</text>
</comment>
<dbReference type="OrthoDB" id="4070686at2759"/>
<sequence length="1465" mass="168084">MAKARSKGKKLASSSGPNINDSAATTLAASTTAKLPQETTNPSKFRFVPQSFTPSSTSNPKRILRPVILSPLSVKNLQKEAPKSSPIKRGSLPSPSPERYTMKSSPIKKRVNFSENLVNENSSPIKTPMKSILKIPTAHNSRLPPPVMNSLTPSIKSNFTPALEDFWIPGNIPVLPESASLQEELTFFKSLLHGAITNLNVKNCSRRFEIYATLSLLLKDLNDRKMAILLNYLPDLLLILKKDLIELDAQILETENADAFLTRINVQLVKVLAALLSNIKIIRMYWSRTNNALEIAKYFIQYSTCIIQTPKISKSLLSSNIQLLKEMKFHSYLNQEQQEKLLYSVLNMKYFNSSSILVEKIHCLKSLIVKLPIMMSKNVKAWLGFLFNCLCDFTSQLYLKTLTVAVVTLLEISKVYTNDSKVQFEIRYLLRLPIKTVLNIELTESMTTSSAQVDLNEPLKVYILNRIMELVSKEETGKIGLDYWFGLTLLVYHDEKYLNENSISFEDKWFGFLISLKTSPGTSQFVWKYYRIFAYLLLKNQKAVSPQKLKPKLILIFKIFKTKINKQLFKSMDPRNFLNLASITFYSILNNKAYDFSIEGNHYIWEDFFLPLLEKIHDLSLVNSEINSYKTLLMTQLFASSSLSHLGNSANNSLNHQYQSMKVLTSFDEFDLKKIEPLNHEFIFDNYMSIFTIFKLYIWFDKSISLKVKLNVLSNLVSRIKISASNIDQQQSDSKKNKILNSILEEYNDFLEYYFIALNEFTESSSKLEFINRFTLLIKANLGTKVFYKFSNNSLSYNHRNIYSTIIKHSLDYKGKDPEFRIQEVLKFLLNHIKSHQYKFFESLMLFQSEILNQYISNSLESKILKDLSNPDLKSISCVLKYIPKTKELLKNIISTIIHKDIFIQLWEYMRICEWKEEEIKSLINLIYFDDFEGNILKPLILTDIVNLFQSSSNVLNFMTFLLSEDKIVICFALKKQIIDKIFQNSKDENFLKFLREFLEFIKYKSSYSAFDEMLFYCFDSASKSEYLEDQPHSAERINDILMHFVLNEMNLEFLTKVEAFVNQDEHLKYGANSNISQDTVVLEPQTQSQSPSQSGNSTQTQIKPADRQTQSSRWKDKDQELSAKSKINSLENEGNDSSSSLPFLGSDISETQVVDESNESIENSNDTNHVDSSSSVESIKEDSNENVNKINTTQFDLEVEDQPLATNDILVEQSEQIQTASGNEKEVVGLHGIDSLRRLEDEAEKSKISSANIETQVIENESQRGDEQEITQEDKNNVFLDPSVSSPGSGSYDTGPIKPSGSKELFEPISESKHRLSNVESIVENGNTNELSGKIQPESSPLKKTLDAEDEQLTSNQKRQLESHHQSLDNSKRKKLNDFSDDNFSTPNSSPIRVTCNYNNDSDNINDNSNNNDKVQTTFFKIKNYLDLINLENLKDLDSEQIYEIENNLLTLMINMRSHRSRPN</sequence>
<reference evidence="3" key="1">
    <citation type="journal article" date="2021" name="Open Biol.">
        <title>Shared evolutionary footprints suggest mitochondrial oxidative damage underlies multiple complex I losses in fungi.</title>
        <authorList>
            <person name="Schikora-Tamarit M.A."/>
            <person name="Marcet-Houben M."/>
            <person name="Nosek J."/>
            <person name="Gabaldon T."/>
        </authorList>
    </citation>
    <scope>NUCLEOTIDE SEQUENCE</scope>
    <source>
        <strain evidence="3">CBS6341</strain>
    </source>
</reference>
<feature type="compositionally biased region" description="Low complexity" evidence="1">
    <location>
        <begin position="1086"/>
        <end position="1102"/>
    </location>
</feature>
<feature type="compositionally biased region" description="Polar residues" evidence="1">
    <location>
        <begin position="1153"/>
        <end position="1168"/>
    </location>
</feature>
<organism evidence="3 4">
    <name type="scientific">Wickerhamomyces mucosus</name>
    <dbReference type="NCBI Taxonomy" id="1378264"/>
    <lineage>
        <taxon>Eukaryota</taxon>
        <taxon>Fungi</taxon>
        <taxon>Dikarya</taxon>
        <taxon>Ascomycota</taxon>
        <taxon>Saccharomycotina</taxon>
        <taxon>Saccharomycetes</taxon>
        <taxon>Phaffomycetales</taxon>
        <taxon>Wickerhamomycetaceae</taxon>
        <taxon>Wickerhamomyces</taxon>
    </lineage>
</organism>
<feature type="domain" description="Telomere-associated protein Rif1 N-terminal" evidence="2">
    <location>
        <begin position="205"/>
        <end position="510"/>
    </location>
</feature>
<dbReference type="Pfam" id="PF12231">
    <property type="entry name" value="Rif1_N"/>
    <property type="match status" value="1"/>
</dbReference>
<feature type="compositionally biased region" description="Basic and acidic residues" evidence="1">
    <location>
        <begin position="1262"/>
        <end position="1277"/>
    </location>
</feature>
<feature type="region of interest" description="Disordered" evidence="1">
    <location>
        <begin position="1"/>
        <end position="63"/>
    </location>
</feature>
<feature type="compositionally biased region" description="Polar residues" evidence="1">
    <location>
        <begin position="1383"/>
        <end position="1393"/>
    </location>
</feature>
<reference evidence="3" key="2">
    <citation type="submission" date="2021-01" db="EMBL/GenBank/DDBJ databases">
        <authorList>
            <person name="Schikora-Tamarit M.A."/>
        </authorList>
    </citation>
    <scope>NUCLEOTIDE SEQUENCE</scope>
    <source>
        <strain evidence="3">CBS6341</strain>
    </source>
</reference>
<feature type="compositionally biased region" description="Low complexity" evidence="1">
    <location>
        <begin position="22"/>
        <end position="33"/>
    </location>
</feature>
<name>A0A9P8PL26_9ASCO</name>
<dbReference type="Proteomes" id="UP000769528">
    <property type="component" value="Unassembled WGS sequence"/>
</dbReference>
<feature type="region of interest" description="Disordered" evidence="1">
    <location>
        <begin position="1153"/>
        <end position="1187"/>
    </location>
</feature>
<feature type="compositionally biased region" description="Polar residues" evidence="1">
    <location>
        <begin position="12"/>
        <end position="21"/>
    </location>
</feature>
<dbReference type="InterPro" id="IPR022031">
    <property type="entry name" value="Rif1_N"/>
</dbReference>
<protein>
    <recommendedName>
        <fullName evidence="2">Telomere-associated protein Rif1 N-terminal domain-containing protein</fullName>
    </recommendedName>
</protein>
<feature type="compositionally biased region" description="Polar residues" evidence="1">
    <location>
        <begin position="1284"/>
        <end position="1293"/>
    </location>
</feature>
<evidence type="ECO:0000313" key="4">
    <source>
        <dbReference type="Proteomes" id="UP000769528"/>
    </source>
</evidence>
<feature type="region of interest" description="Disordered" evidence="1">
    <location>
        <begin position="1257"/>
        <end position="1305"/>
    </location>
</feature>
<gene>
    <name evidence="3" type="ORF">WICMUC_003792</name>
</gene>
<evidence type="ECO:0000313" key="3">
    <source>
        <dbReference type="EMBL" id="KAH3673332.1"/>
    </source>
</evidence>
<keyword evidence="4" id="KW-1185">Reference proteome</keyword>
<evidence type="ECO:0000256" key="1">
    <source>
        <dbReference type="SAM" id="MobiDB-lite"/>
    </source>
</evidence>
<feature type="compositionally biased region" description="Basic and acidic residues" evidence="1">
    <location>
        <begin position="1360"/>
        <end position="1372"/>
    </location>
</feature>
<feature type="compositionally biased region" description="Polar residues" evidence="1">
    <location>
        <begin position="50"/>
        <end position="60"/>
    </location>
</feature>
<dbReference type="EMBL" id="JAEUBF010001028">
    <property type="protein sequence ID" value="KAH3673332.1"/>
    <property type="molecule type" value="Genomic_DNA"/>
</dbReference>
<feature type="region of interest" description="Disordered" evidence="1">
    <location>
        <begin position="1325"/>
        <end position="1394"/>
    </location>
</feature>
<feature type="compositionally biased region" description="Basic residues" evidence="1">
    <location>
        <begin position="1"/>
        <end position="10"/>
    </location>
</feature>
<accession>A0A9P8PL26</accession>